<organism evidence="2 3">
    <name type="scientific">Candidatus Buchananbacteria bacterium RIFCSPHIGHO2_02_FULL_38_8</name>
    <dbReference type="NCBI Taxonomy" id="1797538"/>
    <lineage>
        <taxon>Bacteria</taxon>
        <taxon>Candidatus Buchananiibacteriota</taxon>
    </lineage>
</organism>
<feature type="transmembrane region" description="Helical" evidence="1">
    <location>
        <begin position="353"/>
        <end position="372"/>
    </location>
</feature>
<feature type="transmembrane region" description="Helical" evidence="1">
    <location>
        <begin position="169"/>
        <end position="197"/>
    </location>
</feature>
<accession>A0A1G1Y525</accession>
<comment type="caution">
    <text evidence="2">The sequence shown here is derived from an EMBL/GenBank/DDBJ whole genome shotgun (WGS) entry which is preliminary data.</text>
</comment>
<dbReference type="Proteomes" id="UP000178747">
    <property type="component" value="Unassembled WGS sequence"/>
</dbReference>
<dbReference type="Pfam" id="PF09852">
    <property type="entry name" value="DUF2079"/>
    <property type="match status" value="1"/>
</dbReference>
<keyword evidence="1" id="KW-1133">Transmembrane helix</keyword>
<dbReference type="AlphaFoldDB" id="A0A1G1Y525"/>
<sequence>MTNKIKKIIDNYGGLILGLAIIFYILFFSLASVWKYYNFGYNALDLAIINQAFFNSSQGNFFALSIHPPTYLGDHFTPILILLLPVYFLFKHPISLLILQTLALGLSSWPLYLISKNVLNKNWALLIGLAWLLNPYVGNINLFEFHFLPFAVFFIFWIFYFFLTNKFWPFIIFSCLALLVQEDVSLVIFMFGILAILAKRKAKWWLTPLVISTAYFLTVLKFINLFTDSGQYKFFIYYSWLGENWVEFIKNLLLKPWAVAAHLINFGNLEFIIGLLMPLAFIPLINPLYLLLGLGIFTQLVLGSAGGSGTLLQIHYSALLLPPLFISTIYAIKKIADSPKNTKNKIIKLIKQDTILSGLIFLVAIIFSWVTLSPTTGVLSGLVKQGISWPETKIKNELIKKIPVDAPVATTYEFLPHLSSRKKLYSFNYVFLGKQQFLYKDYSLPTDTEYLLIDYRDLITYQLQYGQNPFYKNQYNEAVKNWAKILKDFGLIEINDTLALYQKGEKDEFKLVQILESKPEIKAAGNIILADEIEFLGYNQLTGNHFQFFWQAATKLEKNYQLQLSLEKDGKPIYEEIYPLAYNILPTTTWQPNQIIQTDYWFEFNKKIPPGNYDLKINIIEIQKGGIEIDPIRSTKDVIDKKAILGPAIDFGQISI</sequence>
<keyword evidence="1" id="KW-0812">Transmembrane</keyword>
<gene>
    <name evidence="2" type="ORF">A3J62_01640</name>
</gene>
<feature type="transmembrane region" description="Helical" evidence="1">
    <location>
        <begin position="314"/>
        <end position="332"/>
    </location>
</feature>
<evidence type="ECO:0008006" key="4">
    <source>
        <dbReference type="Google" id="ProtNLM"/>
    </source>
</evidence>
<keyword evidence="1" id="KW-0472">Membrane</keyword>
<feature type="transmembrane region" description="Helical" evidence="1">
    <location>
        <begin position="97"/>
        <end position="115"/>
    </location>
</feature>
<dbReference type="InterPro" id="IPR018650">
    <property type="entry name" value="STSV1_Orf64"/>
</dbReference>
<feature type="transmembrane region" description="Helical" evidence="1">
    <location>
        <begin position="71"/>
        <end position="90"/>
    </location>
</feature>
<feature type="transmembrane region" description="Helical" evidence="1">
    <location>
        <begin position="12"/>
        <end position="34"/>
    </location>
</feature>
<protein>
    <recommendedName>
        <fullName evidence="4">DUF2079 domain-containing protein</fullName>
    </recommendedName>
</protein>
<feature type="transmembrane region" description="Helical" evidence="1">
    <location>
        <begin position="145"/>
        <end position="163"/>
    </location>
</feature>
<evidence type="ECO:0000313" key="3">
    <source>
        <dbReference type="Proteomes" id="UP000178747"/>
    </source>
</evidence>
<proteinExistence type="predicted"/>
<name>A0A1G1Y525_9BACT</name>
<reference evidence="2 3" key="1">
    <citation type="journal article" date="2016" name="Nat. Commun.">
        <title>Thousands of microbial genomes shed light on interconnected biogeochemical processes in an aquifer system.</title>
        <authorList>
            <person name="Anantharaman K."/>
            <person name="Brown C.T."/>
            <person name="Hug L.A."/>
            <person name="Sharon I."/>
            <person name="Castelle C.J."/>
            <person name="Probst A.J."/>
            <person name="Thomas B.C."/>
            <person name="Singh A."/>
            <person name="Wilkins M.J."/>
            <person name="Karaoz U."/>
            <person name="Brodie E.L."/>
            <person name="Williams K.H."/>
            <person name="Hubbard S.S."/>
            <person name="Banfield J.F."/>
        </authorList>
    </citation>
    <scope>NUCLEOTIDE SEQUENCE [LARGE SCALE GENOMIC DNA]</scope>
</reference>
<feature type="transmembrane region" description="Helical" evidence="1">
    <location>
        <begin position="288"/>
        <end position="308"/>
    </location>
</feature>
<dbReference type="EMBL" id="MHIH01000040">
    <property type="protein sequence ID" value="OGY47274.1"/>
    <property type="molecule type" value="Genomic_DNA"/>
</dbReference>
<evidence type="ECO:0000313" key="2">
    <source>
        <dbReference type="EMBL" id="OGY47274.1"/>
    </source>
</evidence>
<feature type="transmembrane region" description="Helical" evidence="1">
    <location>
        <begin position="121"/>
        <end position="138"/>
    </location>
</feature>
<feature type="transmembrane region" description="Helical" evidence="1">
    <location>
        <begin position="257"/>
        <end position="281"/>
    </location>
</feature>
<evidence type="ECO:0000256" key="1">
    <source>
        <dbReference type="SAM" id="Phobius"/>
    </source>
</evidence>
<feature type="transmembrane region" description="Helical" evidence="1">
    <location>
        <begin position="204"/>
        <end position="223"/>
    </location>
</feature>